<feature type="chain" id="PRO_5005203854" description="Spiralin" evidence="1">
    <location>
        <begin position="24"/>
        <end position="456"/>
    </location>
</feature>
<dbReference type="GO" id="GO:0016020">
    <property type="term" value="C:membrane"/>
    <property type="evidence" value="ECO:0007669"/>
    <property type="project" value="InterPro"/>
</dbReference>
<dbReference type="STRING" id="315358.SERIO_v1c04430"/>
<reference evidence="3" key="2">
    <citation type="submission" date="2015-06" db="EMBL/GenBank/DDBJ databases">
        <title>Complete genome sequence of Spiroplasma eriocheiris TDA-040725-5 (DSM 21848).</title>
        <authorList>
            <person name="Lo W.-S."/>
            <person name="Kuo C.-H."/>
        </authorList>
    </citation>
    <scope>NUCLEOTIDE SEQUENCE [LARGE SCALE GENOMIC DNA]</scope>
    <source>
        <strain evidence="3">TDA-040725-5</strain>
    </source>
</reference>
<dbReference type="PROSITE" id="PS51257">
    <property type="entry name" value="PROKAR_LIPOPROTEIN"/>
    <property type="match status" value="1"/>
</dbReference>
<organism evidence="2 3">
    <name type="scientific">Spiroplasma eriocheiris</name>
    <dbReference type="NCBI Taxonomy" id="315358"/>
    <lineage>
        <taxon>Bacteria</taxon>
        <taxon>Bacillati</taxon>
        <taxon>Mycoplasmatota</taxon>
        <taxon>Mollicutes</taxon>
        <taxon>Entomoplasmatales</taxon>
        <taxon>Spiroplasmataceae</taxon>
        <taxon>Spiroplasma</taxon>
    </lineage>
</organism>
<proteinExistence type="predicted"/>
<feature type="signal peptide" evidence="1">
    <location>
        <begin position="1"/>
        <end position="23"/>
    </location>
</feature>
<keyword evidence="1" id="KW-0732">Signal</keyword>
<sequence>MKKLLAILGAVGLTATGASSVVACSNSDKSEPTDELTNLSSYNDKQKEQISVAISNAIANTANKAAGEKTEAYKAINDAVIDSLKHISEVEALNAVKVQINILDENKEEFTTHHAQFSDGDKIIVNIKALDGSELTGSLEVSLTVTSKVQQQDLTNLKVSIDPIEVEDNTKVTDTEANDAKDKVIKAISEAVKKLQSTATDKDYTVDGIDNIKAGDLSKGVTLTVKAVDKSELLKGSSSPINVKFNSQEVKKTDLGIISVQPLAISVSKTDKLAASDVDFVKTKVQGFVKTTLEDNSVSGAIEGTYYDINGLESIKAGQDISKGLKFTITAKDDSKILTGKREFNVTFKQQEENKDQGLVNAIKAKVDAISGEKLTISPEGNDQPAAETVIEKLIDGEISEAKADAEVKYGYADFKAPTADESGSIKVTVTITKGAASATSKELTFTINFHQEESK</sequence>
<dbReference type="InterPro" id="IPR054816">
    <property type="entry name" value="Lipoprotein_mollicutes-type_CS"/>
</dbReference>
<evidence type="ECO:0000313" key="2">
    <source>
        <dbReference type="EMBL" id="AKM54022.1"/>
    </source>
</evidence>
<dbReference type="Pfam" id="PF05215">
    <property type="entry name" value="Spiralin"/>
    <property type="match status" value="3"/>
</dbReference>
<dbReference type="PATRIC" id="fig|743698.3.peg.444"/>
<evidence type="ECO:0000313" key="3">
    <source>
        <dbReference type="Proteomes" id="UP000035661"/>
    </source>
</evidence>
<reference evidence="2 3" key="1">
    <citation type="journal article" date="2015" name="Genome Biol. Evol.">
        <title>Found and Lost: The Fates of Horizontally Acquired Genes in Arthropod-Symbiotic Spiroplasma.</title>
        <authorList>
            <person name="Lo W.S."/>
            <person name="Gasparich G.E."/>
            <person name="Kuo C.H."/>
        </authorList>
    </citation>
    <scope>NUCLEOTIDE SEQUENCE [LARGE SCALE GENOMIC DNA]</scope>
    <source>
        <strain evidence="3">TDA-040725-5</strain>
    </source>
</reference>
<dbReference type="EMBL" id="CP011856">
    <property type="protein sequence ID" value="AKM54022.1"/>
    <property type="molecule type" value="Genomic_DNA"/>
</dbReference>
<keyword evidence="3" id="KW-1185">Reference proteome</keyword>
<gene>
    <name evidence="2" type="ORF">SERIO_v1c04430</name>
</gene>
<evidence type="ECO:0000256" key="1">
    <source>
        <dbReference type="SAM" id="SignalP"/>
    </source>
</evidence>
<dbReference type="NCBIfam" id="NF045726">
    <property type="entry name" value="XXplasma_LP"/>
    <property type="match status" value="1"/>
</dbReference>
<dbReference type="NCBIfam" id="NF038028">
    <property type="entry name" value="spiralin_repeat"/>
    <property type="match status" value="1"/>
</dbReference>
<dbReference type="AlphaFoldDB" id="A0A0H3XMA1"/>
<dbReference type="InterPro" id="IPR007880">
    <property type="entry name" value="Spiralin"/>
</dbReference>
<name>A0A0H3XMA1_9MOLU</name>
<dbReference type="KEGG" id="seri:SERIO_v1c04430"/>
<dbReference type="Proteomes" id="UP000035661">
    <property type="component" value="Chromosome"/>
</dbReference>
<accession>A0A0H3XMA1</accession>
<evidence type="ECO:0008006" key="4">
    <source>
        <dbReference type="Google" id="ProtNLM"/>
    </source>
</evidence>
<protein>
    <recommendedName>
        <fullName evidence="4">Spiralin</fullName>
    </recommendedName>
</protein>
<dbReference type="RefSeq" id="WP_047791270.1">
    <property type="nucleotide sequence ID" value="NZ_CP011856.1"/>
</dbReference>
<dbReference type="NCBIfam" id="NF038029">
    <property type="entry name" value="LP_plasma"/>
    <property type="match status" value="1"/>
</dbReference>